<evidence type="ECO:0000313" key="3">
    <source>
        <dbReference type="EMBL" id="KHQ51441.1"/>
    </source>
</evidence>
<dbReference type="RefSeq" id="WP_052244677.1">
    <property type="nucleotide sequence ID" value="NZ_JSUQ01000017.1"/>
</dbReference>
<evidence type="ECO:0000313" key="4">
    <source>
        <dbReference type="Proteomes" id="UP000030960"/>
    </source>
</evidence>
<organism evidence="3 4">
    <name type="scientific">Mameliella alba</name>
    <dbReference type="NCBI Taxonomy" id="561184"/>
    <lineage>
        <taxon>Bacteria</taxon>
        <taxon>Pseudomonadati</taxon>
        <taxon>Pseudomonadota</taxon>
        <taxon>Alphaproteobacteria</taxon>
        <taxon>Rhodobacterales</taxon>
        <taxon>Roseobacteraceae</taxon>
        <taxon>Mameliella</taxon>
    </lineage>
</organism>
<dbReference type="OrthoDB" id="7522752at2"/>
<evidence type="ECO:0000259" key="2">
    <source>
        <dbReference type="Pfam" id="PF13400"/>
    </source>
</evidence>
<reference evidence="3 4" key="1">
    <citation type="submission" date="2014-10" db="EMBL/GenBank/DDBJ databases">
        <title>Genome sequence of Ponticoccus sp. strain UMTAT08 isolated from clonal culture of toxic dinoflagellate Alexandrium tamiyavanichii.</title>
        <authorList>
            <person name="Gan H.Y."/>
            <person name="Muhd D.-D."/>
            <person name="Mohd Noor M.E."/>
            <person name="Yeong Y.S."/>
            <person name="Usup G."/>
        </authorList>
    </citation>
    <scope>NUCLEOTIDE SEQUENCE [LARGE SCALE GENOMIC DNA]</scope>
    <source>
        <strain evidence="3 4">UMTAT08</strain>
    </source>
</reference>
<dbReference type="InterPro" id="IPR036465">
    <property type="entry name" value="vWFA_dom_sf"/>
</dbReference>
<dbReference type="Proteomes" id="UP000030960">
    <property type="component" value="Unassembled WGS sequence"/>
</dbReference>
<keyword evidence="1" id="KW-1133">Transmembrane helix</keyword>
<accession>A0A0B3S444</accession>
<comment type="caution">
    <text evidence="3">The sequence shown here is derived from an EMBL/GenBank/DDBJ whole genome shotgun (WGS) entry which is preliminary data.</text>
</comment>
<keyword evidence="1" id="KW-0472">Membrane</keyword>
<name>A0A0B3S444_9RHOB</name>
<proteinExistence type="predicted"/>
<keyword evidence="1" id="KW-0812">Transmembrane</keyword>
<keyword evidence="4" id="KW-1185">Reference proteome</keyword>
<dbReference type="STRING" id="561184.SAMN05216376_11552"/>
<dbReference type="Gene3D" id="3.40.50.410">
    <property type="entry name" value="von Willebrand factor, type A domain"/>
    <property type="match status" value="2"/>
</dbReference>
<dbReference type="AlphaFoldDB" id="A0A0B3S444"/>
<protein>
    <recommendedName>
        <fullName evidence="2">Putative Flp pilus-assembly TadG-like N-terminal domain-containing protein</fullName>
    </recommendedName>
</protein>
<dbReference type="SUPFAM" id="SSF53300">
    <property type="entry name" value="vWA-like"/>
    <property type="match status" value="1"/>
</dbReference>
<sequence>MARFAFPSRSALLRDSSAIGRFVRDESGNITIYSVYIALLAMTIMGASVDLMRQEASRARLQTTLDRAVLAAADLDQFQDPTFVVNDYVGKAGLDAFVTSVIVTQGVNERTVSADAASSLSTLFLRMSGQDVLPANALATAEERIANVEISLVLDISGSMRWNGRLDNLKPAAKNFVQKVMSESTESVTTLNLIPFAGTVNPGDEMFEYFRGERPSVPVVEPEVPEGGTPDFFPPWEQAISNIVMYFDTDGDDIFDRAHKIESFPEDAPRDVDAFFRGAAAYAVAHDSKLSSSSEFLGISIKGGTQTTRYFTVRGDSNGPASDLGPTKNNGKIPGSTFSYGSIDYETWETSYDGPGAAQGLVEININMPSSCIEIDGFEFANSNLPVSDEYVPHFHHWDEDPEVMDWGWCPEDDTAIQYYSDDAASLLQFIDDIRMHDGTGAQFGMKYALALLDPTTRDAVSHLISEGVIEARFQGRPIDWDDPETEKYIVLMTDGQVTDQFRPNDPYAPINGEVELLNQGSASYHVRTGRASNLDHLYQQCDLARQLGVTVFTIAFETSVAAAEEMRLCASSDSHFFHVHGAEIIDAFDSIARQINNLRLIQ</sequence>
<evidence type="ECO:0000256" key="1">
    <source>
        <dbReference type="SAM" id="Phobius"/>
    </source>
</evidence>
<dbReference type="PATRIC" id="fig|1515334.3.peg.3966"/>
<feature type="domain" description="Putative Flp pilus-assembly TadG-like N-terminal" evidence="2">
    <location>
        <begin position="28"/>
        <end position="73"/>
    </location>
</feature>
<gene>
    <name evidence="3" type="ORF">OA50_03936</name>
</gene>
<feature type="transmembrane region" description="Helical" evidence="1">
    <location>
        <begin position="30"/>
        <end position="52"/>
    </location>
</feature>
<dbReference type="EMBL" id="JSUQ01000017">
    <property type="protein sequence ID" value="KHQ51441.1"/>
    <property type="molecule type" value="Genomic_DNA"/>
</dbReference>
<dbReference type="InterPro" id="IPR028087">
    <property type="entry name" value="Tad_N"/>
</dbReference>
<dbReference type="Pfam" id="PF13400">
    <property type="entry name" value="Tad"/>
    <property type="match status" value="1"/>
</dbReference>